<keyword evidence="4" id="KW-0067">ATP-binding</keyword>
<dbReference type="InterPro" id="IPR001650">
    <property type="entry name" value="Helicase_C-like"/>
</dbReference>
<dbReference type="PANTHER" id="PTHR47961:SF8">
    <property type="entry name" value="DEXH-BOX ATP-DEPENDENT RNA HELICASE DEXH15 CHLOROPLASTIC"/>
    <property type="match status" value="1"/>
</dbReference>
<evidence type="ECO:0000313" key="8">
    <source>
        <dbReference type="Proteomes" id="UP000653578"/>
    </source>
</evidence>
<proteinExistence type="predicted"/>
<dbReference type="InterPro" id="IPR050474">
    <property type="entry name" value="Hel308_SKI2-like"/>
</dbReference>
<dbReference type="RefSeq" id="WP_171631882.1">
    <property type="nucleotide sequence ID" value="NZ_WHNY01000057.1"/>
</dbReference>
<dbReference type="Pfam" id="PF00271">
    <property type="entry name" value="Helicase_C"/>
    <property type="match status" value="1"/>
</dbReference>
<dbReference type="InterPro" id="IPR014001">
    <property type="entry name" value="Helicase_ATP-bd"/>
</dbReference>
<dbReference type="PANTHER" id="PTHR47961">
    <property type="entry name" value="DNA POLYMERASE THETA, PUTATIVE (AFU_ORTHOLOGUE AFUA_1G05260)-RELATED"/>
    <property type="match status" value="1"/>
</dbReference>
<evidence type="ECO:0000259" key="6">
    <source>
        <dbReference type="PROSITE" id="PS51194"/>
    </source>
</evidence>
<keyword evidence="1" id="KW-0547">Nucleotide-binding</keyword>
<keyword evidence="8" id="KW-1185">Reference proteome</keyword>
<dbReference type="Gene3D" id="3.40.50.300">
    <property type="entry name" value="P-loop containing nucleotide triphosphate hydrolases"/>
    <property type="match status" value="2"/>
</dbReference>
<keyword evidence="3 7" id="KW-0347">Helicase</keyword>
<dbReference type="EMBL" id="WHNY01000057">
    <property type="protein sequence ID" value="NOU65777.1"/>
    <property type="molecule type" value="Genomic_DNA"/>
</dbReference>
<sequence length="763" mass="89686">MERKLRLLEFINAYDGSDESFNNLKDIVCEISEQSSEKDEPLMKELLYIASQKMRTFGYNIMNDLHLEDLTSDDDFSFVFQNNLIDQYYTTTTGNRLDYNQMRVLREFQSLENKRLLVSAPTSFGKTFLLRELIYHNRDRYNNIALIFPTVSLLNENVFEFRRFIKEKQLKYKIINNTHIELEEHNLFILTPERMLHFINEYPTLKLDFFFMDEIYKIDNFFNTADNGENVVESERDGVFRITLYLLSKSTNDFYLAGPYINLDKIGDGFKRFIKKFSVIPINIKTELIKKEHIISWTSILRVNDEKIKYIDSSKLNKLKTIISYILNKNMGQTIVYAESKNKVTELARETRDLSPTGMNSKKLNDFIQHLERRYSFNHDGLQTSNSWSIVDALKKGFGVHHGSFPKYIQNEILERFNEGDIKFIFTTTSITEGVNTKAKNIIFYGKTKGHKELKSFDIRNINGRAGRYYHHFIGRIFYLESEIYKKLEQEDDKLDFVTFSDRSLGYIDLDNCHLDDLTISNAQAKALRDKIIFDEGIDPNILLKNRLVDSLKQLEIIKALKNLSKYELESLVAQCSSIRAFLSNNTIYRLLDYFHLVNILDEYEVRRYGIIATQYAMPNGFFLLLKHELDKTEQHSYETVDAAYMKVFYNIRNIVEYKVPKFVAIFGNLLEYVCQLSNVKSDTLAIDGIIRFYEVGVQTEIGSYLAEMGFPITAIKELESRMNDVMNFSREAIYNNFDYLEDQFKRILDTYELNLLRKLITT</sequence>
<dbReference type="InterPro" id="IPR011545">
    <property type="entry name" value="DEAD/DEAH_box_helicase_dom"/>
</dbReference>
<dbReference type="SMART" id="SM00490">
    <property type="entry name" value="HELICc"/>
    <property type="match status" value="1"/>
</dbReference>
<gene>
    <name evidence="7" type="ORF">GC096_17210</name>
</gene>
<dbReference type="InterPro" id="IPR027417">
    <property type="entry name" value="P-loop_NTPase"/>
</dbReference>
<evidence type="ECO:0000256" key="3">
    <source>
        <dbReference type="ARBA" id="ARBA00022806"/>
    </source>
</evidence>
<evidence type="ECO:0000259" key="5">
    <source>
        <dbReference type="PROSITE" id="PS51192"/>
    </source>
</evidence>
<accession>A0ABX1XBL9</accession>
<evidence type="ECO:0000256" key="4">
    <source>
        <dbReference type="ARBA" id="ARBA00022840"/>
    </source>
</evidence>
<evidence type="ECO:0000256" key="1">
    <source>
        <dbReference type="ARBA" id="ARBA00022741"/>
    </source>
</evidence>
<dbReference type="Pfam" id="PF00270">
    <property type="entry name" value="DEAD"/>
    <property type="match status" value="1"/>
</dbReference>
<comment type="caution">
    <text evidence="7">The sequence shown here is derived from an EMBL/GenBank/DDBJ whole genome shotgun (WGS) entry which is preliminary data.</text>
</comment>
<evidence type="ECO:0000313" key="7">
    <source>
        <dbReference type="EMBL" id="NOU65777.1"/>
    </source>
</evidence>
<name>A0ABX1XBL9_9BACL</name>
<evidence type="ECO:0000256" key="2">
    <source>
        <dbReference type="ARBA" id="ARBA00022801"/>
    </source>
</evidence>
<feature type="domain" description="Helicase ATP-binding" evidence="5">
    <location>
        <begin position="107"/>
        <end position="245"/>
    </location>
</feature>
<protein>
    <submittedName>
        <fullName evidence="7">DEAD/DEAH box helicase</fullName>
    </submittedName>
</protein>
<dbReference type="SMART" id="SM00487">
    <property type="entry name" value="DEXDc"/>
    <property type="match status" value="1"/>
</dbReference>
<feature type="domain" description="Helicase C-terminal" evidence="6">
    <location>
        <begin position="318"/>
        <end position="506"/>
    </location>
</feature>
<dbReference type="Proteomes" id="UP000653578">
    <property type="component" value="Unassembled WGS sequence"/>
</dbReference>
<reference evidence="7 8" key="1">
    <citation type="submission" date="2019-10" db="EMBL/GenBank/DDBJ databases">
        <title>Description of Paenibacillus humi sp. nov.</title>
        <authorList>
            <person name="Carlier A."/>
            <person name="Qi S."/>
        </authorList>
    </citation>
    <scope>NUCLEOTIDE SEQUENCE [LARGE SCALE GENOMIC DNA]</scope>
    <source>
        <strain evidence="7 8">LMG 31461</strain>
    </source>
</reference>
<dbReference type="PROSITE" id="PS51192">
    <property type="entry name" value="HELICASE_ATP_BIND_1"/>
    <property type="match status" value="1"/>
</dbReference>
<dbReference type="GO" id="GO:0004386">
    <property type="term" value="F:helicase activity"/>
    <property type="evidence" value="ECO:0007669"/>
    <property type="project" value="UniProtKB-KW"/>
</dbReference>
<dbReference type="PROSITE" id="PS51194">
    <property type="entry name" value="HELICASE_CTER"/>
    <property type="match status" value="1"/>
</dbReference>
<dbReference type="SUPFAM" id="SSF52540">
    <property type="entry name" value="P-loop containing nucleoside triphosphate hydrolases"/>
    <property type="match status" value="1"/>
</dbReference>
<organism evidence="7 8">
    <name type="scientific">Paenibacillus plantarum</name>
    <dbReference type="NCBI Taxonomy" id="2654975"/>
    <lineage>
        <taxon>Bacteria</taxon>
        <taxon>Bacillati</taxon>
        <taxon>Bacillota</taxon>
        <taxon>Bacilli</taxon>
        <taxon>Bacillales</taxon>
        <taxon>Paenibacillaceae</taxon>
        <taxon>Paenibacillus</taxon>
    </lineage>
</organism>
<keyword evidence="2" id="KW-0378">Hydrolase</keyword>